<protein>
    <submittedName>
        <fullName evidence="3">Pilus assembly protein</fullName>
    </submittedName>
</protein>
<evidence type="ECO:0000313" key="3">
    <source>
        <dbReference type="EMBL" id="MCW6533865.1"/>
    </source>
</evidence>
<evidence type="ECO:0000256" key="1">
    <source>
        <dbReference type="SAM" id="Phobius"/>
    </source>
</evidence>
<dbReference type="RefSeq" id="WP_179514015.1">
    <property type="nucleotide sequence ID" value="NZ_JANFAV010000002.1"/>
</dbReference>
<reference evidence="3" key="1">
    <citation type="submission" date="2022-06" db="EMBL/GenBank/DDBJ databases">
        <title>Sphingomonas sp. nov. isolated from rhizosphere soil of tomato.</title>
        <authorList>
            <person name="Dong H."/>
            <person name="Gao R."/>
        </authorList>
    </citation>
    <scope>NUCLEOTIDE SEQUENCE</scope>
    <source>
        <strain evidence="3">MMSM24</strain>
    </source>
</reference>
<dbReference type="AlphaFoldDB" id="A0AA41Z4H1"/>
<gene>
    <name evidence="3" type="ORF">NEE01_03625</name>
</gene>
<evidence type="ECO:0000259" key="2">
    <source>
        <dbReference type="Pfam" id="PF07811"/>
    </source>
</evidence>
<evidence type="ECO:0000313" key="4">
    <source>
        <dbReference type="Proteomes" id="UP001165565"/>
    </source>
</evidence>
<keyword evidence="1" id="KW-1133">Transmembrane helix</keyword>
<organism evidence="3 4">
    <name type="scientific">Sphingomonas lycopersici</name>
    <dbReference type="NCBI Taxonomy" id="2951807"/>
    <lineage>
        <taxon>Bacteria</taxon>
        <taxon>Pseudomonadati</taxon>
        <taxon>Pseudomonadota</taxon>
        <taxon>Alphaproteobacteria</taxon>
        <taxon>Sphingomonadales</taxon>
        <taxon>Sphingomonadaceae</taxon>
        <taxon>Sphingomonas</taxon>
    </lineage>
</organism>
<feature type="domain" description="TadE-like" evidence="2">
    <location>
        <begin position="13"/>
        <end position="55"/>
    </location>
</feature>
<sequence length="127" mass="13395">MTALRAFARHQAGTAAAEFALVVPLFLLLTFGTINMALALSAVVRLHYATERAARCLSVDTTGSCYAANIDTYAKSLYPVGGVTGLTFVATQPSCGNMVNARGSYNVFIGIGQIPITLTAWACYPVI</sequence>
<comment type="caution">
    <text evidence="3">The sequence shown here is derived from an EMBL/GenBank/DDBJ whole genome shotgun (WGS) entry which is preliminary data.</text>
</comment>
<dbReference type="Pfam" id="PF07811">
    <property type="entry name" value="TadE"/>
    <property type="match status" value="1"/>
</dbReference>
<proteinExistence type="predicted"/>
<name>A0AA41Z4H1_9SPHN</name>
<dbReference type="InterPro" id="IPR012495">
    <property type="entry name" value="TadE-like_dom"/>
</dbReference>
<keyword evidence="4" id="KW-1185">Reference proteome</keyword>
<dbReference type="EMBL" id="JANFAV010000002">
    <property type="protein sequence ID" value="MCW6533865.1"/>
    <property type="molecule type" value="Genomic_DNA"/>
</dbReference>
<keyword evidence="1" id="KW-0812">Transmembrane</keyword>
<feature type="transmembrane region" description="Helical" evidence="1">
    <location>
        <begin position="20"/>
        <end position="44"/>
    </location>
</feature>
<accession>A0AA41Z4H1</accession>
<dbReference type="Proteomes" id="UP001165565">
    <property type="component" value="Unassembled WGS sequence"/>
</dbReference>
<keyword evidence="1" id="KW-0472">Membrane</keyword>